<proteinExistence type="predicted"/>
<evidence type="ECO:0000256" key="1">
    <source>
        <dbReference type="SAM" id="MobiDB-lite"/>
    </source>
</evidence>
<dbReference type="Gene3D" id="1.20.5.420">
    <property type="entry name" value="Immunoglobulin FC, subunit C"/>
    <property type="match status" value="1"/>
</dbReference>
<dbReference type="Proteomes" id="UP000194161">
    <property type="component" value="Chromosome"/>
</dbReference>
<sequence length="93" mass="9409">MSQPALTDLEARLAAPDGPAVRDALQARAGALESRLRAAIAAGLPRNEFPAWQAAADAAAAARQVLASQPPAQGGTARSASPFAPAFPSIPPR</sequence>
<dbReference type="RefSeq" id="WP_086077332.1">
    <property type="nucleotide sequence ID" value="NZ_CP021111.1"/>
</dbReference>
<dbReference type="AlphaFoldDB" id="A0A1W6Z8S7"/>
<organism evidence="2 3">
    <name type="scientific">Bordetella genomosp. 13</name>
    <dbReference type="NCBI Taxonomy" id="463040"/>
    <lineage>
        <taxon>Bacteria</taxon>
        <taxon>Pseudomonadati</taxon>
        <taxon>Pseudomonadota</taxon>
        <taxon>Betaproteobacteria</taxon>
        <taxon>Burkholderiales</taxon>
        <taxon>Alcaligenaceae</taxon>
        <taxon>Bordetella</taxon>
    </lineage>
</organism>
<accession>A0A1W6Z8S7</accession>
<name>A0A1W6Z8S7_9BORD</name>
<keyword evidence="3" id="KW-1185">Reference proteome</keyword>
<feature type="compositionally biased region" description="Low complexity" evidence="1">
    <location>
        <begin position="77"/>
        <end position="87"/>
    </location>
</feature>
<reference evidence="2 3" key="1">
    <citation type="submission" date="2017-05" db="EMBL/GenBank/DDBJ databases">
        <title>Complete and WGS of Bordetella genogroups.</title>
        <authorList>
            <person name="Spilker T."/>
            <person name="LiPuma J."/>
        </authorList>
    </citation>
    <scope>NUCLEOTIDE SEQUENCE [LARGE SCALE GENOMIC DNA]</scope>
    <source>
        <strain evidence="2 3">AU7206</strain>
    </source>
</reference>
<dbReference type="EMBL" id="CP021111">
    <property type="protein sequence ID" value="ARP93550.1"/>
    <property type="molecule type" value="Genomic_DNA"/>
</dbReference>
<protein>
    <recommendedName>
        <fullName evidence="4">EscE/YscE/SsaE family type III secretion system needle protein co-chaperone</fullName>
    </recommendedName>
</protein>
<dbReference type="STRING" id="463040.CAL15_03630"/>
<evidence type="ECO:0000313" key="2">
    <source>
        <dbReference type="EMBL" id="ARP93550.1"/>
    </source>
</evidence>
<gene>
    <name evidence="2" type="ORF">CAL15_03630</name>
</gene>
<evidence type="ECO:0000313" key="3">
    <source>
        <dbReference type="Proteomes" id="UP000194161"/>
    </source>
</evidence>
<feature type="region of interest" description="Disordered" evidence="1">
    <location>
        <begin position="66"/>
        <end position="93"/>
    </location>
</feature>
<evidence type="ECO:0008006" key="4">
    <source>
        <dbReference type="Google" id="ProtNLM"/>
    </source>
</evidence>
<dbReference type="KEGG" id="bgm:CAL15_03630"/>